<gene>
    <name evidence="2" type="ORF">OKW52_07330</name>
</gene>
<evidence type="ECO:0000256" key="1">
    <source>
        <dbReference type="SAM" id="SignalP"/>
    </source>
</evidence>
<dbReference type="EMBL" id="JAPDFL010000001">
    <property type="protein sequence ID" value="MCW1932079.1"/>
    <property type="molecule type" value="Genomic_DNA"/>
</dbReference>
<protein>
    <submittedName>
        <fullName evidence="2">Uncharacterized protein</fullName>
    </submittedName>
</protein>
<feature type="chain" id="PRO_5046035579" evidence="1">
    <location>
        <begin position="23"/>
        <end position="177"/>
    </location>
</feature>
<organism evidence="2 3">
    <name type="scientific">Pararhodobacter zhoushanensis</name>
    <dbReference type="NCBI Taxonomy" id="2479545"/>
    <lineage>
        <taxon>Bacteria</taxon>
        <taxon>Pseudomonadati</taxon>
        <taxon>Pseudomonadota</taxon>
        <taxon>Alphaproteobacteria</taxon>
        <taxon>Rhodobacterales</taxon>
        <taxon>Paracoccaceae</taxon>
        <taxon>Pararhodobacter</taxon>
    </lineage>
</organism>
<proteinExistence type="predicted"/>
<reference evidence="2 3" key="1">
    <citation type="submission" date="2022-10" db="EMBL/GenBank/DDBJ databases">
        <title>Pararhodobacter sp. nov., isolated from marine algae.</title>
        <authorList>
            <person name="Choi B.J."/>
            <person name="Kim J.M."/>
            <person name="Lee J.K."/>
            <person name="Choi D.G."/>
            <person name="Jeon C.O."/>
        </authorList>
    </citation>
    <scope>NUCLEOTIDE SEQUENCE [LARGE SCALE GENOMIC DNA]</scope>
    <source>
        <strain evidence="2 3">ZQ420</strain>
    </source>
</reference>
<dbReference type="RefSeq" id="WP_264505148.1">
    <property type="nucleotide sequence ID" value="NZ_JAPDFL010000001.1"/>
</dbReference>
<accession>A0ABT3GX09</accession>
<feature type="signal peptide" evidence="1">
    <location>
        <begin position="1"/>
        <end position="22"/>
    </location>
</feature>
<comment type="caution">
    <text evidence="2">The sequence shown here is derived from an EMBL/GenBank/DDBJ whole genome shotgun (WGS) entry which is preliminary data.</text>
</comment>
<name>A0ABT3GX09_9RHOB</name>
<keyword evidence="1" id="KW-0732">Signal</keyword>
<keyword evidence="3" id="KW-1185">Reference proteome</keyword>
<evidence type="ECO:0000313" key="3">
    <source>
        <dbReference type="Proteomes" id="UP001208938"/>
    </source>
</evidence>
<evidence type="ECO:0000313" key="2">
    <source>
        <dbReference type="EMBL" id="MCW1932079.1"/>
    </source>
</evidence>
<dbReference type="Proteomes" id="UP001208938">
    <property type="component" value="Unassembled WGS sequence"/>
</dbReference>
<sequence length="177" mass="18835">MQRRHFLTSFAAALGAGSMAQASGRNSVQSGAAYPVIVNRDGMAARIDHLVITDGRQALSLDWNNGAALYDEDRVDLSRVGGLGSIFRTPFRRRWRDGIPAGTVEIIPDRNTLIARVQDASQFAGTQATLGAGDYSWDLPGRFAQSGMPGTGAPAGAIRLGRDGRVLIALPQMVAQV</sequence>